<proteinExistence type="predicted"/>
<sequence>MSNSVYPQRLSLHAEADSPIAFLGTLSGPAGSSLIEYPDGTILEVDHLEPAQLVQISLTGSIEGSELLLQLIGEQRVAEAIDWIELGSQAPKMLSTDDFFYEPPPDDQALYGQSDVYARSFGSQGSLQRGSGSRKGFTTHAAAEIGNLVRTADFIGDTRLEPLERLLAGAEFLVQLDTRGSAQIFRPFQAQVVAAIAELAPTVTTEELSELSEGEDQVVQSAIGNLISVSNRYPELKFTLDPLIREVENLQRSEPPAAVLDMSVAYSLVDASEDDDEQYLRAPPRLRSAMPPPALMRHAPIVKIPPEVPEGYRKVEQLPSGLFRVSVSSAFSGQWVRALRKEGLLLLASAPLLPNGLLLSADLLIPPDLVAESIEFEVIEKSKLTRKPRQLDLIRAAITAGRDAASAARLGNADTAARRWEECADLWVQAGDQRRATLAFQLCQSALFELSRRE</sequence>
<dbReference type="EMBL" id="CAEZSF010000088">
    <property type="protein sequence ID" value="CAB4540643.1"/>
    <property type="molecule type" value="Genomic_DNA"/>
</dbReference>
<dbReference type="AlphaFoldDB" id="A0A6J6BQF6"/>
<evidence type="ECO:0000313" key="1">
    <source>
        <dbReference type="EMBL" id="CAB4540643.1"/>
    </source>
</evidence>
<organism evidence="1">
    <name type="scientific">freshwater metagenome</name>
    <dbReference type="NCBI Taxonomy" id="449393"/>
    <lineage>
        <taxon>unclassified sequences</taxon>
        <taxon>metagenomes</taxon>
        <taxon>ecological metagenomes</taxon>
    </lineage>
</organism>
<accession>A0A6J6BQF6</accession>
<reference evidence="1" key="1">
    <citation type="submission" date="2020-05" db="EMBL/GenBank/DDBJ databases">
        <authorList>
            <person name="Chiriac C."/>
            <person name="Salcher M."/>
            <person name="Ghai R."/>
            <person name="Kavagutti S V."/>
        </authorList>
    </citation>
    <scope>NUCLEOTIDE SEQUENCE</scope>
</reference>
<protein>
    <submittedName>
        <fullName evidence="1">Unannotated protein</fullName>
    </submittedName>
</protein>
<name>A0A6J6BQF6_9ZZZZ</name>
<gene>
    <name evidence="1" type="ORF">UFOPK1358_01003</name>
</gene>